<evidence type="ECO:0000313" key="7">
    <source>
        <dbReference type="EMBL" id="OCH88033.1"/>
    </source>
</evidence>
<feature type="transmembrane region" description="Helical" evidence="5">
    <location>
        <begin position="80"/>
        <end position="99"/>
    </location>
</feature>
<feature type="transmembrane region" description="Helical" evidence="5">
    <location>
        <begin position="369"/>
        <end position="391"/>
    </location>
</feature>
<feature type="transmembrane region" description="Helical" evidence="5">
    <location>
        <begin position="247"/>
        <end position="268"/>
    </location>
</feature>
<reference evidence="7 8" key="1">
    <citation type="submission" date="2016-07" db="EMBL/GenBank/DDBJ databases">
        <title>Draft genome of the white-rot fungus Obba rivulosa 3A-2.</title>
        <authorList>
            <consortium name="DOE Joint Genome Institute"/>
            <person name="Miettinen O."/>
            <person name="Riley R."/>
            <person name="Acob R."/>
            <person name="Barry K."/>
            <person name="Cullen D."/>
            <person name="De Vries R."/>
            <person name="Hainaut M."/>
            <person name="Hatakka A."/>
            <person name="Henrissat B."/>
            <person name="Hilden K."/>
            <person name="Kuo R."/>
            <person name="Labutti K."/>
            <person name="Lipzen A."/>
            <person name="Makela M.R."/>
            <person name="Sandor L."/>
            <person name="Spatafora J.W."/>
            <person name="Grigoriev I.V."/>
            <person name="Hibbett D.S."/>
        </authorList>
    </citation>
    <scope>NUCLEOTIDE SEQUENCE [LARGE SCALE GENOMIC DNA]</scope>
    <source>
        <strain evidence="7 8">3A-2</strain>
    </source>
</reference>
<dbReference type="PANTHER" id="PTHR23501:SF102">
    <property type="entry name" value="DRUG TRANSPORTER, PUTATIVE (AFU_ORTHOLOGUE AFUA_3G08530)-RELATED"/>
    <property type="match status" value="1"/>
</dbReference>
<feature type="transmembrane region" description="Helical" evidence="5">
    <location>
        <begin position="403"/>
        <end position="424"/>
    </location>
</feature>
<evidence type="ECO:0000256" key="1">
    <source>
        <dbReference type="ARBA" id="ARBA00004141"/>
    </source>
</evidence>
<evidence type="ECO:0000256" key="3">
    <source>
        <dbReference type="ARBA" id="ARBA00022989"/>
    </source>
</evidence>
<dbReference type="AlphaFoldDB" id="A0A8E2DMH9"/>
<gene>
    <name evidence="7" type="ORF">OBBRIDRAFT_805623</name>
</gene>
<protein>
    <submittedName>
        <fullName evidence="7">MFS general substrate transporter</fullName>
    </submittedName>
</protein>
<dbReference type="Proteomes" id="UP000250043">
    <property type="component" value="Unassembled WGS sequence"/>
</dbReference>
<dbReference type="InterPro" id="IPR020846">
    <property type="entry name" value="MFS_dom"/>
</dbReference>
<dbReference type="Gene3D" id="1.20.1250.20">
    <property type="entry name" value="MFS general substrate transporter like domains"/>
    <property type="match status" value="1"/>
</dbReference>
<feature type="transmembrane region" description="Helical" evidence="5">
    <location>
        <begin position="169"/>
        <end position="188"/>
    </location>
</feature>
<name>A0A8E2DMH9_9APHY</name>
<evidence type="ECO:0000313" key="8">
    <source>
        <dbReference type="Proteomes" id="UP000250043"/>
    </source>
</evidence>
<evidence type="ECO:0000256" key="5">
    <source>
        <dbReference type="SAM" id="Phobius"/>
    </source>
</evidence>
<feature type="transmembrane region" description="Helical" evidence="5">
    <location>
        <begin position="337"/>
        <end position="357"/>
    </location>
</feature>
<comment type="subcellular location">
    <subcellularLocation>
        <location evidence="1">Membrane</location>
        <topology evidence="1">Multi-pass membrane protein</topology>
    </subcellularLocation>
</comment>
<feature type="transmembrane region" description="Helical" evidence="5">
    <location>
        <begin position="139"/>
        <end position="157"/>
    </location>
</feature>
<dbReference type="GO" id="GO:0022857">
    <property type="term" value="F:transmembrane transporter activity"/>
    <property type="evidence" value="ECO:0007669"/>
    <property type="project" value="InterPro"/>
</dbReference>
<dbReference type="InterPro" id="IPR011701">
    <property type="entry name" value="MFS"/>
</dbReference>
<sequence length="473" mass="51591">MAKGHASILDLADIMPSSGDSGKTRKGVRFWLVLTSLIVSLFLAILENVLIMYGLMSAALVPLSGSFAKLTCSQIFSHCPMMLITLFLFATGSVIGGAAQNMNMLLAAQAIQEAGGGSIFALTQIILSDIVTLKKRGKYSGLFGFTCAIAGGIAPMVGGGLAKHMTWCWLFYLNIPIVGAAMFLVLLIMRLPTPPEMLAEKVKKINSAYILTPLVIGLVGLVAFGVYKAVWCLNPIDYLQPHNYMQIFLVIFIFTNYVYYLSVYYQACKDVSPIASGIDIFPITFTIAPISVIAGASVTATKHYRLQLWAGWALTIVGFGLLSTVRKNISHAMSIGFQILPGFGIRLVYYTTLFPMLAPLPIMLNAHTLFLSMYFHALAQVWGVTLGGTILQNGLEHKLPATFTSVFNTDAGVAYLIILQIPHLQEPLKDQVHATFVQSLAENWIMLLVLSGLGLAFTLLMKALPLHIDRDER</sequence>
<keyword evidence="4 5" id="KW-0472">Membrane</keyword>
<feature type="transmembrane region" description="Helical" evidence="5">
    <location>
        <begin position="208"/>
        <end position="227"/>
    </location>
</feature>
<accession>A0A8E2DMH9</accession>
<organism evidence="7 8">
    <name type="scientific">Obba rivulosa</name>
    <dbReference type="NCBI Taxonomy" id="1052685"/>
    <lineage>
        <taxon>Eukaryota</taxon>
        <taxon>Fungi</taxon>
        <taxon>Dikarya</taxon>
        <taxon>Basidiomycota</taxon>
        <taxon>Agaricomycotina</taxon>
        <taxon>Agaricomycetes</taxon>
        <taxon>Polyporales</taxon>
        <taxon>Gelatoporiaceae</taxon>
        <taxon>Obba</taxon>
    </lineage>
</organism>
<proteinExistence type="predicted"/>
<feature type="transmembrane region" description="Helical" evidence="5">
    <location>
        <begin position="306"/>
        <end position="325"/>
    </location>
</feature>
<evidence type="ECO:0000259" key="6">
    <source>
        <dbReference type="PROSITE" id="PS50850"/>
    </source>
</evidence>
<evidence type="ECO:0000256" key="2">
    <source>
        <dbReference type="ARBA" id="ARBA00022692"/>
    </source>
</evidence>
<dbReference type="Pfam" id="PF07690">
    <property type="entry name" value="MFS_1"/>
    <property type="match status" value="1"/>
</dbReference>
<evidence type="ECO:0000256" key="4">
    <source>
        <dbReference type="ARBA" id="ARBA00023136"/>
    </source>
</evidence>
<dbReference type="InterPro" id="IPR036259">
    <property type="entry name" value="MFS_trans_sf"/>
</dbReference>
<feature type="transmembrane region" description="Helical" evidence="5">
    <location>
        <begin position="28"/>
        <end position="45"/>
    </location>
</feature>
<dbReference type="PANTHER" id="PTHR23501">
    <property type="entry name" value="MAJOR FACILITATOR SUPERFAMILY"/>
    <property type="match status" value="1"/>
</dbReference>
<feature type="transmembrane region" description="Helical" evidence="5">
    <location>
        <begin position="444"/>
        <end position="464"/>
    </location>
</feature>
<feature type="domain" description="Major facilitator superfamily (MFS) profile" evidence="6">
    <location>
        <begin position="1"/>
        <end position="429"/>
    </location>
</feature>
<dbReference type="GO" id="GO:0005886">
    <property type="term" value="C:plasma membrane"/>
    <property type="evidence" value="ECO:0007669"/>
    <property type="project" value="TreeGrafter"/>
</dbReference>
<dbReference type="EMBL" id="KV722464">
    <property type="protein sequence ID" value="OCH88033.1"/>
    <property type="molecule type" value="Genomic_DNA"/>
</dbReference>
<dbReference type="SUPFAM" id="SSF103473">
    <property type="entry name" value="MFS general substrate transporter"/>
    <property type="match status" value="1"/>
</dbReference>
<keyword evidence="8" id="KW-1185">Reference proteome</keyword>
<keyword evidence="2 5" id="KW-0812">Transmembrane</keyword>
<feature type="transmembrane region" description="Helical" evidence="5">
    <location>
        <begin position="280"/>
        <end position="300"/>
    </location>
</feature>
<dbReference type="PROSITE" id="PS50850">
    <property type="entry name" value="MFS"/>
    <property type="match status" value="1"/>
</dbReference>
<keyword evidence="3 5" id="KW-1133">Transmembrane helix</keyword>
<dbReference type="OrthoDB" id="3437016at2759"/>